<dbReference type="AlphaFoldDB" id="A0A9P8PLI6"/>
<gene>
    <name evidence="1" type="ORF">WICPIJ_009570</name>
</gene>
<keyword evidence="2" id="KW-1185">Reference proteome</keyword>
<organism evidence="1 2">
    <name type="scientific">Wickerhamomyces pijperi</name>
    <name type="common">Yeast</name>
    <name type="synonym">Pichia pijperi</name>
    <dbReference type="NCBI Taxonomy" id="599730"/>
    <lineage>
        <taxon>Eukaryota</taxon>
        <taxon>Fungi</taxon>
        <taxon>Dikarya</taxon>
        <taxon>Ascomycota</taxon>
        <taxon>Saccharomycotina</taxon>
        <taxon>Saccharomycetes</taxon>
        <taxon>Phaffomycetales</taxon>
        <taxon>Wickerhamomycetaceae</taxon>
        <taxon>Wickerhamomyces</taxon>
    </lineage>
</organism>
<dbReference type="Proteomes" id="UP000774326">
    <property type="component" value="Unassembled WGS sequence"/>
</dbReference>
<dbReference type="EMBL" id="JAEUBG010005526">
    <property type="protein sequence ID" value="KAH3674363.1"/>
    <property type="molecule type" value="Genomic_DNA"/>
</dbReference>
<evidence type="ECO:0000313" key="2">
    <source>
        <dbReference type="Proteomes" id="UP000774326"/>
    </source>
</evidence>
<reference evidence="1" key="2">
    <citation type="submission" date="2021-01" db="EMBL/GenBank/DDBJ databases">
        <authorList>
            <person name="Schikora-Tamarit M.A."/>
        </authorList>
    </citation>
    <scope>NUCLEOTIDE SEQUENCE</scope>
    <source>
        <strain evidence="1">CBS2887</strain>
    </source>
</reference>
<accession>A0A9P8PLI6</accession>
<name>A0A9P8PLI6_WICPI</name>
<reference evidence="1" key="1">
    <citation type="journal article" date="2021" name="Open Biol.">
        <title>Shared evolutionary footprints suggest mitochondrial oxidative damage underlies multiple complex I losses in fungi.</title>
        <authorList>
            <person name="Schikora-Tamarit M.A."/>
            <person name="Marcet-Houben M."/>
            <person name="Nosek J."/>
            <person name="Gabaldon T."/>
        </authorList>
    </citation>
    <scope>NUCLEOTIDE SEQUENCE</scope>
    <source>
        <strain evidence="1">CBS2887</strain>
    </source>
</reference>
<proteinExistence type="predicted"/>
<sequence>MFQHLPLELQISVFTDYSNSLINSTTSMTELLVTLKNLAKVHELQPLISSFVHVLAVTNESTYALTKGQLLNGNQVQTTSYTKIVIPDELCKRGNVEPLPELNPAAQKRRVSTNHITDDVLHPIISNSKSVLIIELHDYTTRFKDQVMLYRLPTQIFSTDITKSICPNVRVHIDVVNPKNKVHEMIDLDKFREMNQGSNHLSECEKDQCELLRALAQVIPQFKPFQDDVDQSFVDWVFGRETPNEPIKFDSQCNEVTIKTYGNLSNAYINIRHYLRNTGRRGVCHEKQDFFGLILEVGTLGYAGPMLDLCLLTDAVEPEQILTGVISDMTGCVWEWSRESFNKWHSDQDLLVALFYNLVYSDVYPIPYGTMTRRPEKRILISAKFSLDLVFVRKNPSGTDADCWVQSTVRSFLKTLTNHRNFRWKQLKYWDRKGKSFYFSAADRLRAEAGWLSCRNGDFVSDDSPSKSTKNRETLQTNQFLKSYHELLSELAGPNPQVIRFKKFVNQADFRDLSKLLSKEELTKGWKYLKNHPF</sequence>
<comment type="caution">
    <text evidence="1">The sequence shown here is derived from an EMBL/GenBank/DDBJ whole genome shotgun (WGS) entry which is preliminary data.</text>
</comment>
<evidence type="ECO:0000313" key="1">
    <source>
        <dbReference type="EMBL" id="KAH3674363.1"/>
    </source>
</evidence>
<protein>
    <submittedName>
        <fullName evidence="1">Uncharacterized protein</fullName>
    </submittedName>
</protein>